<dbReference type="Proteomes" id="UP001501084">
    <property type="component" value="Unassembled WGS sequence"/>
</dbReference>
<reference evidence="4" key="1">
    <citation type="journal article" date="2019" name="Int. J. Syst. Evol. Microbiol.">
        <title>The Global Catalogue of Microorganisms (GCM) 10K type strain sequencing project: providing services to taxonomists for standard genome sequencing and annotation.</title>
        <authorList>
            <consortium name="The Broad Institute Genomics Platform"/>
            <consortium name="The Broad Institute Genome Sequencing Center for Infectious Disease"/>
            <person name="Wu L."/>
            <person name="Ma J."/>
        </authorList>
    </citation>
    <scope>NUCLEOTIDE SEQUENCE [LARGE SCALE GENOMIC DNA]</scope>
    <source>
        <strain evidence="4">JCM 14919</strain>
    </source>
</reference>
<feature type="compositionally biased region" description="Basic and acidic residues" evidence="1">
    <location>
        <begin position="29"/>
        <end position="41"/>
    </location>
</feature>
<keyword evidence="4" id="KW-1185">Reference proteome</keyword>
<comment type="caution">
    <text evidence="3">The sequence shown here is derived from an EMBL/GenBank/DDBJ whole genome shotgun (WGS) entry which is preliminary data.</text>
</comment>
<evidence type="ECO:0000256" key="1">
    <source>
        <dbReference type="SAM" id="MobiDB-lite"/>
    </source>
</evidence>
<keyword evidence="2" id="KW-0472">Membrane</keyword>
<feature type="region of interest" description="Disordered" evidence="1">
    <location>
        <begin position="1"/>
        <end position="118"/>
    </location>
</feature>
<proteinExistence type="predicted"/>
<protein>
    <submittedName>
        <fullName evidence="3">Uncharacterized protein</fullName>
    </submittedName>
</protein>
<evidence type="ECO:0000313" key="4">
    <source>
        <dbReference type="Proteomes" id="UP001501084"/>
    </source>
</evidence>
<feature type="transmembrane region" description="Helical" evidence="2">
    <location>
        <begin position="125"/>
        <end position="148"/>
    </location>
</feature>
<dbReference type="EMBL" id="BAAAOP010000001">
    <property type="protein sequence ID" value="GAA2185498.1"/>
    <property type="molecule type" value="Genomic_DNA"/>
</dbReference>
<dbReference type="Pfam" id="PF19779">
    <property type="entry name" value="DUF6264"/>
    <property type="match status" value="1"/>
</dbReference>
<feature type="compositionally biased region" description="Basic and acidic residues" evidence="1">
    <location>
        <begin position="1"/>
        <end position="18"/>
    </location>
</feature>
<keyword evidence="2" id="KW-1133">Transmembrane helix</keyword>
<organism evidence="3 4">
    <name type="scientific">Leucobacter alluvii</name>
    <dbReference type="NCBI Taxonomy" id="340321"/>
    <lineage>
        <taxon>Bacteria</taxon>
        <taxon>Bacillati</taxon>
        <taxon>Actinomycetota</taxon>
        <taxon>Actinomycetes</taxon>
        <taxon>Micrococcales</taxon>
        <taxon>Microbacteriaceae</taxon>
        <taxon>Leucobacter</taxon>
    </lineage>
</organism>
<evidence type="ECO:0000256" key="2">
    <source>
        <dbReference type="SAM" id="Phobius"/>
    </source>
</evidence>
<dbReference type="InterPro" id="IPR046231">
    <property type="entry name" value="DUF6264"/>
</dbReference>
<evidence type="ECO:0000313" key="3">
    <source>
        <dbReference type="EMBL" id="GAA2185498.1"/>
    </source>
</evidence>
<gene>
    <name evidence="3" type="ORF">GCM10009786_02160</name>
</gene>
<feature type="transmembrane region" description="Helical" evidence="2">
    <location>
        <begin position="203"/>
        <end position="226"/>
    </location>
</feature>
<name>A0ABP5MX92_9MICO</name>
<feature type="transmembrane region" description="Helical" evidence="2">
    <location>
        <begin position="168"/>
        <end position="191"/>
    </location>
</feature>
<accession>A0ABP5MX92</accession>
<dbReference type="RefSeq" id="WP_346057082.1">
    <property type="nucleotide sequence ID" value="NZ_BAAAOP010000001.1"/>
</dbReference>
<sequence>MSLPRDEAPQARPADRPRPAYGELAPEGWEWKPETSDDARPNEASPTRNPAGTPVTGVPHNLGARGDGAGAVAPVPPAPPASGTRDPEPYRAPAPQSAGDPAPQQQAPMYSGGAPQQKPRTADRVITIILLVLGMFGSLNFAASMMGLPASFSLMASAFELEDFTVPSWIGTVGTVTAIAIFAIFAVSLIFSIQRMRARKLAFWVPLTAGAIVVIGTIIVSTVVLVNVPELMTAASDPNAMQKLLDSLAEMSQP</sequence>
<keyword evidence="2" id="KW-0812">Transmembrane</keyword>